<evidence type="ECO:0000313" key="2">
    <source>
        <dbReference type="Proteomes" id="UP000547887"/>
    </source>
</evidence>
<reference evidence="1" key="1">
    <citation type="submission" date="2020-07" db="EMBL/GenBank/DDBJ databases">
        <authorList>
            <person name="Ladero V."/>
        </authorList>
    </citation>
    <scope>NUCLEOTIDE SEQUENCE</scope>
</reference>
<evidence type="ECO:0000313" key="1">
    <source>
        <dbReference type="EMBL" id="CAD0299648.1"/>
    </source>
</evidence>
<organism evidence="1 2">
    <name type="scientific">Enterococcus phage 163</name>
    <dbReference type="NCBI Taxonomy" id="2699794"/>
    <lineage>
        <taxon>Viruses</taxon>
        <taxon>Duplodnaviria</taxon>
        <taxon>Heunggongvirae</taxon>
        <taxon>Uroviricota</taxon>
        <taxon>Caudoviricetes</taxon>
        <taxon>Herelleviridae</taxon>
        <taxon>Brockvirinae</taxon>
        <taxon>Schiekvirus</taxon>
        <taxon>Schiekvirus 163</taxon>
    </lineage>
</organism>
<comment type="caution">
    <text evidence="1">The sequence shown here is derived from an EMBL/GenBank/DDBJ whole genome shotgun (WGS) entry which is preliminary data.</text>
</comment>
<keyword evidence="2" id="KW-1185">Reference proteome</keyword>
<dbReference type="EMBL" id="CAJDKA010000002">
    <property type="protein sequence ID" value="CAD0299648.1"/>
    <property type="molecule type" value="Genomic_DNA"/>
</dbReference>
<sequence>MKKTTIATLGLLGLGLSLGLGAKAHADEIQENGQTYWQVESGDTLSAIGNRYGIDFNLIHQANSDKVSDANLIYVGDKLLLPLNGEVQAPVSQPVQETPVVEQAPVVEETPVVEQAPVVQEPVVQEPVVQEPVEQAPAVTSNSAKEWIAQKESGGSYSATNGRYIGRYQLDSSYLNGDYSPENQERVADAYVAGRYGSWENAQAFWLANGWY</sequence>
<protein>
    <submittedName>
        <fullName evidence="1">Aggregation promoting factor</fullName>
    </submittedName>
</protein>
<name>A0ACA9ASL1_9CAUD</name>
<accession>A0ACA9ASL1</accession>
<proteinExistence type="predicted"/>
<dbReference type="Proteomes" id="UP000547887">
    <property type="component" value="Unassembled WGS sequence"/>
</dbReference>